<name>A0A4V1RU22_9HYPH</name>
<organism evidence="1 2">
    <name type="scientific">Lichenibacterium minor</name>
    <dbReference type="NCBI Taxonomy" id="2316528"/>
    <lineage>
        <taxon>Bacteria</taxon>
        <taxon>Pseudomonadati</taxon>
        <taxon>Pseudomonadota</taxon>
        <taxon>Alphaproteobacteria</taxon>
        <taxon>Hyphomicrobiales</taxon>
        <taxon>Lichenihabitantaceae</taxon>
        <taxon>Lichenibacterium</taxon>
    </lineage>
</organism>
<dbReference type="RefSeq" id="WP_129229200.1">
    <property type="nucleotide sequence ID" value="NZ_QYBB01000044.1"/>
</dbReference>
<proteinExistence type="predicted"/>
<dbReference type="AlphaFoldDB" id="A0A4V1RU22"/>
<protein>
    <submittedName>
        <fullName evidence="1">Uncharacterized protein</fullName>
    </submittedName>
</protein>
<reference evidence="1 2" key="1">
    <citation type="submission" date="2018-12" db="EMBL/GenBank/DDBJ databases">
        <authorList>
            <person name="Grouzdev D.S."/>
            <person name="Krutkina M.S."/>
        </authorList>
    </citation>
    <scope>NUCLEOTIDE SEQUENCE [LARGE SCALE GENOMIC DNA]</scope>
    <source>
        <strain evidence="1 2">RmlP026</strain>
    </source>
</reference>
<accession>A0A4V1RU22</accession>
<evidence type="ECO:0000313" key="2">
    <source>
        <dbReference type="Proteomes" id="UP000290759"/>
    </source>
</evidence>
<gene>
    <name evidence="1" type="ORF">D3273_22800</name>
</gene>
<dbReference type="OrthoDB" id="7432673at2"/>
<comment type="caution">
    <text evidence="1">The sequence shown here is derived from an EMBL/GenBank/DDBJ whole genome shotgun (WGS) entry which is preliminary data.</text>
</comment>
<keyword evidence="2" id="KW-1185">Reference proteome</keyword>
<evidence type="ECO:0000313" key="1">
    <source>
        <dbReference type="EMBL" id="RYC29644.1"/>
    </source>
</evidence>
<dbReference type="EMBL" id="QYBB01000044">
    <property type="protein sequence ID" value="RYC29644.1"/>
    <property type="molecule type" value="Genomic_DNA"/>
</dbReference>
<reference evidence="1 2" key="2">
    <citation type="submission" date="2019-02" db="EMBL/GenBank/DDBJ databases">
        <title>'Lichenibacterium ramalinii' gen. nov. sp. nov., 'Lichenibacterium minor' gen. nov. sp. nov.</title>
        <authorList>
            <person name="Pankratov T."/>
        </authorList>
    </citation>
    <scope>NUCLEOTIDE SEQUENCE [LARGE SCALE GENOMIC DNA]</scope>
    <source>
        <strain evidence="1 2">RmlP026</strain>
    </source>
</reference>
<dbReference type="Proteomes" id="UP000290759">
    <property type="component" value="Unassembled WGS sequence"/>
</dbReference>
<sequence length="192" mass="19933">MNHLPAGIVVEAGDDGRVRILVDSTACADRFRSVGGSSSEFANLMVLNQVLGALPQTDDITTAAVRATGAVHMVEAFAPRDGVEAMIASQAVALHMLTMETARRAQIPGQPVEATSRLRRDAANTARAMVEMTEALERRRGKGPQRIVVERVVVNEGGQAIVGHVGAPHSLPSAGVAPLALEGVEAGEGVGA</sequence>